<sequence>VDSHGPHFVVPEATVIIEQNQTGVIFEAAAADDDLTLTCAENYASDCPCGVVHYLIHDEATHHESSPFQINGITGEVTLLRGSLLKPDQKYQVQIIATS</sequence>
<dbReference type="AlphaFoldDB" id="A0AAV2QF66"/>
<evidence type="ECO:0008006" key="3">
    <source>
        <dbReference type="Google" id="ProtNLM"/>
    </source>
</evidence>
<evidence type="ECO:0000313" key="1">
    <source>
        <dbReference type="EMBL" id="CAL4083812.1"/>
    </source>
</evidence>
<comment type="caution">
    <text evidence="1">The sequence shown here is derived from an EMBL/GenBank/DDBJ whole genome shotgun (WGS) entry which is preliminary data.</text>
</comment>
<dbReference type="EMBL" id="CAXKWB010006663">
    <property type="protein sequence ID" value="CAL4083812.1"/>
    <property type="molecule type" value="Genomic_DNA"/>
</dbReference>
<name>A0AAV2QF66_MEGNR</name>
<protein>
    <recommendedName>
        <fullName evidence="3">Cadherin domain-containing protein</fullName>
    </recommendedName>
</protein>
<feature type="non-terminal residue" evidence="1">
    <location>
        <position position="99"/>
    </location>
</feature>
<keyword evidence="2" id="KW-1185">Reference proteome</keyword>
<dbReference type="Proteomes" id="UP001497623">
    <property type="component" value="Unassembled WGS sequence"/>
</dbReference>
<proteinExistence type="predicted"/>
<reference evidence="1 2" key="1">
    <citation type="submission" date="2024-05" db="EMBL/GenBank/DDBJ databases">
        <authorList>
            <person name="Wallberg A."/>
        </authorList>
    </citation>
    <scope>NUCLEOTIDE SEQUENCE [LARGE SCALE GENOMIC DNA]</scope>
</reference>
<accession>A0AAV2QF66</accession>
<evidence type="ECO:0000313" key="2">
    <source>
        <dbReference type="Proteomes" id="UP001497623"/>
    </source>
</evidence>
<gene>
    <name evidence="1" type="ORF">MNOR_LOCUS12234</name>
</gene>
<organism evidence="1 2">
    <name type="scientific">Meganyctiphanes norvegica</name>
    <name type="common">Northern krill</name>
    <name type="synonym">Thysanopoda norvegica</name>
    <dbReference type="NCBI Taxonomy" id="48144"/>
    <lineage>
        <taxon>Eukaryota</taxon>
        <taxon>Metazoa</taxon>
        <taxon>Ecdysozoa</taxon>
        <taxon>Arthropoda</taxon>
        <taxon>Crustacea</taxon>
        <taxon>Multicrustacea</taxon>
        <taxon>Malacostraca</taxon>
        <taxon>Eumalacostraca</taxon>
        <taxon>Eucarida</taxon>
        <taxon>Euphausiacea</taxon>
        <taxon>Euphausiidae</taxon>
        <taxon>Meganyctiphanes</taxon>
    </lineage>
</organism>
<feature type="non-terminal residue" evidence="1">
    <location>
        <position position="1"/>
    </location>
</feature>